<organism evidence="1 2">
    <name type="scientific">Ornithinibacillus xuwenensis</name>
    <dbReference type="NCBI Taxonomy" id="3144668"/>
    <lineage>
        <taxon>Bacteria</taxon>
        <taxon>Bacillati</taxon>
        <taxon>Bacillota</taxon>
        <taxon>Bacilli</taxon>
        <taxon>Bacillales</taxon>
        <taxon>Bacillaceae</taxon>
        <taxon>Ornithinibacillus</taxon>
    </lineage>
</organism>
<evidence type="ECO:0000313" key="2">
    <source>
        <dbReference type="Proteomes" id="UP001444625"/>
    </source>
</evidence>
<gene>
    <name evidence="1" type="ORF">ABC228_13605</name>
</gene>
<dbReference type="EMBL" id="JBDIML010000004">
    <property type="protein sequence ID" value="MEN2768213.1"/>
    <property type="molecule type" value="Genomic_DNA"/>
</dbReference>
<dbReference type="RefSeq" id="WP_345825692.1">
    <property type="nucleotide sequence ID" value="NZ_JBDIML010000004.1"/>
</dbReference>
<accession>A0ABU9XL41</accession>
<dbReference type="EC" id="2.3.1.-" evidence="1"/>
<comment type="caution">
    <text evidence="1">The sequence shown here is derived from an EMBL/GenBank/DDBJ whole genome shotgun (WGS) entry which is preliminary data.</text>
</comment>
<dbReference type="Gene3D" id="3.40.630.30">
    <property type="match status" value="1"/>
</dbReference>
<name>A0ABU9XL41_9BACI</name>
<dbReference type="SUPFAM" id="SSF55729">
    <property type="entry name" value="Acyl-CoA N-acyltransferases (Nat)"/>
    <property type="match status" value="1"/>
</dbReference>
<keyword evidence="1" id="KW-0808">Transferase</keyword>
<dbReference type="CDD" id="cd04301">
    <property type="entry name" value="NAT_SF"/>
    <property type="match status" value="1"/>
</dbReference>
<dbReference type="Proteomes" id="UP001444625">
    <property type="component" value="Unassembled WGS sequence"/>
</dbReference>
<sequence length="235" mass="26620">MDETLEQLKQAGIHYLKSKNGIILEIIEERVEQVSEMDRQIDKLLSEPERGFIVLECPKSILSQLTSTKEKMQVVGERVIYTKDLSDTVLDSVPTYEVWSPTEAKSVSFLAEVMNKSINETEKFLATMRAELPLQMNNMFTVLIMNHDPVGVVFPHIEPNTVNQGRIFWIGIHPKFIGRGLGKGLHRIGLYRLQHDFKAVSYLGATKIDNEPMRKILSSNGCTEKTAVISLESVM</sequence>
<keyword evidence="1" id="KW-0012">Acyltransferase</keyword>
<protein>
    <submittedName>
        <fullName evidence="1">GNAT family N-acetyltransferase</fullName>
        <ecNumber evidence="1">2.3.1.-</ecNumber>
    </submittedName>
</protein>
<dbReference type="GO" id="GO:0016746">
    <property type="term" value="F:acyltransferase activity"/>
    <property type="evidence" value="ECO:0007669"/>
    <property type="project" value="UniProtKB-KW"/>
</dbReference>
<keyword evidence="2" id="KW-1185">Reference proteome</keyword>
<dbReference type="InterPro" id="IPR016181">
    <property type="entry name" value="Acyl_CoA_acyltransferase"/>
</dbReference>
<proteinExistence type="predicted"/>
<reference evidence="1 2" key="1">
    <citation type="submission" date="2024-05" db="EMBL/GenBank/DDBJ databases">
        <authorList>
            <person name="Haq I."/>
            <person name="Ullah Z."/>
            <person name="Ahmad R."/>
            <person name="Li M."/>
            <person name="Tong Y."/>
        </authorList>
    </citation>
    <scope>NUCLEOTIDE SEQUENCE [LARGE SCALE GENOMIC DNA]</scope>
    <source>
        <strain evidence="1 2">16A2E</strain>
    </source>
</reference>
<evidence type="ECO:0000313" key="1">
    <source>
        <dbReference type="EMBL" id="MEN2768213.1"/>
    </source>
</evidence>